<reference evidence="7 8" key="1">
    <citation type="submission" date="2018-08" db="EMBL/GenBank/DDBJ databases">
        <title>Thalassotalea euphylliae genome.</title>
        <authorList>
            <person name="Summers S."/>
            <person name="Rice S.A."/>
            <person name="Freckelton M.L."/>
            <person name="Nedved B.T."/>
            <person name="Hadfield M.G."/>
        </authorList>
    </citation>
    <scope>NUCLEOTIDE SEQUENCE [LARGE SCALE GENOMIC DNA]</scope>
    <source>
        <strain evidence="7 8">H1</strain>
    </source>
</reference>
<dbReference type="PIRSF" id="PIRSF000103">
    <property type="entry name" value="HIBADH"/>
    <property type="match status" value="1"/>
</dbReference>
<dbReference type="InterPro" id="IPR013328">
    <property type="entry name" value="6PGD_dom2"/>
</dbReference>
<feature type="domain" description="6-phosphogluconate dehydrogenase NADP-binding" evidence="5">
    <location>
        <begin position="3"/>
        <end position="159"/>
    </location>
</feature>
<organism evidence="7 8">
    <name type="scientific">Thalassotalea euphylliae</name>
    <dbReference type="NCBI Taxonomy" id="1655234"/>
    <lineage>
        <taxon>Bacteria</taxon>
        <taxon>Pseudomonadati</taxon>
        <taxon>Pseudomonadota</taxon>
        <taxon>Gammaproteobacteria</taxon>
        <taxon>Alteromonadales</taxon>
        <taxon>Colwelliaceae</taxon>
        <taxon>Thalassotalea</taxon>
    </lineage>
</organism>
<dbReference type="Pfam" id="PF03446">
    <property type="entry name" value="NAD_binding_2"/>
    <property type="match status" value="1"/>
</dbReference>
<dbReference type="InterPro" id="IPR036291">
    <property type="entry name" value="NAD(P)-bd_dom_sf"/>
</dbReference>
<proteinExistence type="inferred from homology"/>
<evidence type="ECO:0000313" key="7">
    <source>
        <dbReference type="EMBL" id="REL26669.1"/>
    </source>
</evidence>
<dbReference type="InterPro" id="IPR006115">
    <property type="entry name" value="6PGDH_NADP-bd"/>
</dbReference>
<sequence>MANVAFIGLGVMGYPMAGHLAKVGHQVHVYNRTTSKAQQWVTEFGGEYFETPALAASGCEIVFSCVGNDDDVRLVCLGETGVLAGMSPGSVLVDHTTASAELARELANIANQQGVGFLDAPVSGGQAGAENGVLTVMLGGDQQVYDNAQPVMAAYSRFTQLMGDVGSGQLAKMVNQICIAGVVQGLAEAFTFADNAGLDPDLLVETISKGAAGSWQMENRYKTMFAGEYDFGFAVDWMRKDLAIAFAEAKKNGTALPMTEMIDGFYQEIQAKGGSRWDTSSLIARYKK</sequence>
<keyword evidence="2" id="KW-0560">Oxidoreductase</keyword>
<evidence type="ECO:0000259" key="5">
    <source>
        <dbReference type="Pfam" id="PF03446"/>
    </source>
</evidence>
<feature type="active site" evidence="4">
    <location>
        <position position="172"/>
    </location>
</feature>
<evidence type="ECO:0000313" key="8">
    <source>
        <dbReference type="Proteomes" id="UP000256478"/>
    </source>
</evidence>
<dbReference type="RefSeq" id="WP_116007780.1">
    <property type="nucleotide sequence ID" value="NZ_QUOU01000001.1"/>
</dbReference>
<dbReference type="PANTHER" id="PTHR43060">
    <property type="entry name" value="3-HYDROXYISOBUTYRATE DEHYDROGENASE-LIKE 1, MITOCHONDRIAL-RELATED"/>
    <property type="match status" value="1"/>
</dbReference>
<dbReference type="SUPFAM" id="SSF51735">
    <property type="entry name" value="NAD(P)-binding Rossmann-fold domains"/>
    <property type="match status" value="1"/>
</dbReference>
<dbReference type="PROSITE" id="PS00895">
    <property type="entry name" value="3_HYDROXYISOBUT_DH"/>
    <property type="match status" value="1"/>
</dbReference>
<comment type="caution">
    <text evidence="7">The sequence shown here is derived from an EMBL/GenBank/DDBJ whole genome shotgun (WGS) entry which is preliminary data.</text>
</comment>
<dbReference type="PANTHER" id="PTHR43060:SF15">
    <property type="entry name" value="3-HYDROXYISOBUTYRATE DEHYDROGENASE-LIKE 1, MITOCHONDRIAL-RELATED"/>
    <property type="match status" value="1"/>
</dbReference>
<accession>A0A3E0TQ56</accession>
<dbReference type="Proteomes" id="UP000256478">
    <property type="component" value="Unassembled WGS sequence"/>
</dbReference>
<evidence type="ECO:0000259" key="6">
    <source>
        <dbReference type="Pfam" id="PF14833"/>
    </source>
</evidence>
<comment type="similarity">
    <text evidence="1">Belongs to the HIBADH-related family.</text>
</comment>
<dbReference type="Pfam" id="PF14833">
    <property type="entry name" value="NAD_binding_11"/>
    <property type="match status" value="1"/>
</dbReference>
<dbReference type="InterPro" id="IPR008927">
    <property type="entry name" value="6-PGluconate_DH-like_C_sf"/>
</dbReference>
<dbReference type="GO" id="GO:0050661">
    <property type="term" value="F:NADP binding"/>
    <property type="evidence" value="ECO:0007669"/>
    <property type="project" value="InterPro"/>
</dbReference>
<evidence type="ECO:0000256" key="4">
    <source>
        <dbReference type="PIRSR" id="PIRSR000103-1"/>
    </source>
</evidence>
<evidence type="ECO:0000256" key="1">
    <source>
        <dbReference type="ARBA" id="ARBA00009080"/>
    </source>
</evidence>
<dbReference type="SUPFAM" id="SSF48179">
    <property type="entry name" value="6-phosphogluconate dehydrogenase C-terminal domain-like"/>
    <property type="match status" value="1"/>
</dbReference>
<feature type="domain" description="3-hydroxyisobutyrate dehydrogenase-like NAD-binding" evidence="6">
    <location>
        <begin position="166"/>
        <end position="284"/>
    </location>
</feature>
<dbReference type="Gene3D" id="1.10.1040.10">
    <property type="entry name" value="N-(1-d-carboxylethyl)-l-norvaline Dehydrogenase, domain 2"/>
    <property type="match status" value="1"/>
</dbReference>
<dbReference type="OrthoDB" id="9786703at2"/>
<dbReference type="GO" id="GO:0016491">
    <property type="term" value="F:oxidoreductase activity"/>
    <property type="evidence" value="ECO:0007669"/>
    <property type="project" value="UniProtKB-KW"/>
</dbReference>
<keyword evidence="3" id="KW-0520">NAD</keyword>
<name>A0A3E0TQ56_9GAMM</name>
<protein>
    <submittedName>
        <fullName evidence="7">NAD(P)-dependent oxidoreductase</fullName>
    </submittedName>
</protein>
<evidence type="ECO:0000256" key="3">
    <source>
        <dbReference type="ARBA" id="ARBA00023027"/>
    </source>
</evidence>
<dbReference type="EMBL" id="QUOU01000001">
    <property type="protein sequence ID" value="REL26669.1"/>
    <property type="molecule type" value="Genomic_DNA"/>
</dbReference>
<dbReference type="AlphaFoldDB" id="A0A3E0TQ56"/>
<evidence type="ECO:0000256" key="2">
    <source>
        <dbReference type="ARBA" id="ARBA00023002"/>
    </source>
</evidence>
<dbReference type="InterPro" id="IPR002204">
    <property type="entry name" value="3-OH-isobutyrate_DH-rel_CS"/>
</dbReference>
<dbReference type="InterPro" id="IPR015815">
    <property type="entry name" value="HIBADH-related"/>
</dbReference>
<dbReference type="GO" id="GO:0016054">
    <property type="term" value="P:organic acid catabolic process"/>
    <property type="evidence" value="ECO:0007669"/>
    <property type="project" value="UniProtKB-ARBA"/>
</dbReference>
<gene>
    <name evidence="7" type="ORF">DXX93_08810</name>
</gene>
<dbReference type="GO" id="GO:0051287">
    <property type="term" value="F:NAD binding"/>
    <property type="evidence" value="ECO:0007669"/>
    <property type="project" value="InterPro"/>
</dbReference>
<dbReference type="Gene3D" id="3.40.50.720">
    <property type="entry name" value="NAD(P)-binding Rossmann-like Domain"/>
    <property type="match status" value="1"/>
</dbReference>
<dbReference type="InterPro" id="IPR029154">
    <property type="entry name" value="HIBADH-like_NADP-bd"/>
</dbReference>